<sequence>MYGQHNLWDLLKYGFCTIILLLVLPPSHSATDPEFRSRFYMTETWDQGIRSRLLSTTDCQPWSIPVSSSDAIICFTYDQTHPTCQNYWVETYGGCPYRYCNIHHLGHFCQDPFTGTFATNSCWVTGVTAKLYHCPFPSYPTASLRIYRIYVQVSLPQIQSTLSPSLASLCSMGNLLHCFICAALGKGPLVDVPLPNAFISTNPTPTPPGHSLSLHDIPLFTDPLNHQFLFCYSTPNSSLYNVTQSNVISHHTPIGGFFWCNVILLSLVIGVSLASTLMATRLGTGALIHSVDSTRDLSKRLQMAIEASAEPLASLQYLLTADKGGACIFLNEERCYYISETGVVETNLHTLAKVPESLQNERIRKMSRVSVSQLLQHPYSYSHLPISEGCHKIPYSAGSSQI</sequence>
<protein>
    <submittedName>
        <fullName evidence="2">(raccoon dog) hypothetical protein</fullName>
    </submittedName>
</protein>
<feature type="chain" id="PRO_5032488439" evidence="1">
    <location>
        <begin position="31"/>
        <end position="402"/>
    </location>
</feature>
<accession>A0A811Z0M9</accession>
<dbReference type="Gene3D" id="1.10.287.210">
    <property type="match status" value="1"/>
</dbReference>
<gene>
    <name evidence="2" type="ORF">NYPRO_LOCUS15058</name>
</gene>
<evidence type="ECO:0000313" key="3">
    <source>
        <dbReference type="Proteomes" id="UP000645828"/>
    </source>
</evidence>
<proteinExistence type="predicted"/>
<feature type="signal peptide" evidence="1">
    <location>
        <begin position="1"/>
        <end position="30"/>
    </location>
</feature>
<evidence type="ECO:0000313" key="2">
    <source>
        <dbReference type="EMBL" id="CAD7682266.1"/>
    </source>
</evidence>
<evidence type="ECO:0000256" key="1">
    <source>
        <dbReference type="SAM" id="SignalP"/>
    </source>
</evidence>
<dbReference type="AlphaFoldDB" id="A0A811Z0M9"/>
<keyword evidence="1" id="KW-0732">Signal</keyword>
<name>A0A811Z0M9_NYCPR</name>
<comment type="caution">
    <text evidence="2">The sequence shown here is derived from an EMBL/GenBank/DDBJ whole genome shotgun (WGS) entry which is preliminary data.</text>
</comment>
<dbReference type="EMBL" id="CAJHUB010000754">
    <property type="protein sequence ID" value="CAD7682266.1"/>
    <property type="molecule type" value="Genomic_DNA"/>
</dbReference>
<keyword evidence="3" id="KW-1185">Reference proteome</keyword>
<dbReference type="Proteomes" id="UP000645828">
    <property type="component" value="Unassembled WGS sequence"/>
</dbReference>
<reference evidence="2" key="1">
    <citation type="submission" date="2020-12" db="EMBL/GenBank/DDBJ databases">
        <authorList>
            <consortium name="Molecular Ecology Group"/>
        </authorList>
    </citation>
    <scope>NUCLEOTIDE SEQUENCE</scope>
    <source>
        <strain evidence="2">TBG_1078</strain>
    </source>
</reference>
<organism evidence="2 3">
    <name type="scientific">Nyctereutes procyonoides</name>
    <name type="common">Raccoon dog</name>
    <name type="synonym">Canis procyonoides</name>
    <dbReference type="NCBI Taxonomy" id="34880"/>
    <lineage>
        <taxon>Eukaryota</taxon>
        <taxon>Metazoa</taxon>
        <taxon>Chordata</taxon>
        <taxon>Craniata</taxon>
        <taxon>Vertebrata</taxon>
        <taxon>Euteleostomi</taxon>
        <taxon>Mammalia</taxon>
        <taxon>Eutheria</taxon>
        <taxon>Laurasiatheria</taxon>
        <taxon>Carnivora</taxon>
        <taxon>Caniformia</taxon>
        <taxon>Canidae</taxon>
        <taxon>Nyctereutes</taxon>
    </lineage>
</organism>
<dbReference type="SUPFAM" id="SSF58069">
    <property type="entry name" value="Virus ectodomain"/>
    <property type="match status" value="1"/>
</dbReference>